<dbReference type="InterPro" id="IPR025110">
    <property type="entry name" value="AMP-bd_C"/>
</dbReference>
<dbReference type="GO" id="GO:0006631">
    <property type="term" value="P:fatty acid metabolic process"/>
    <property type="evidence" value="ECO:0007669"/>
    <property type="project" value="TreeGrafter"/>
</dbReference>
<evidence type="ECO:0000259" key="4">
    <source>
        <dbReference type="Pfam" id="PF13193"/>
    </source>
</evidence>
<evidence type="ECO:0000256" key="2">
    <source>
        <dbReference type="ARBA" id="ARBA00022598"/>
    </source>
</evidence>
<evidence type="ECO:0000259" key="3">
    <source>
        <dbReference type="Pfam" id="PF00501"/>
    </source>
</evidence>
<dbReference type="InterPro" id="IPR000873">
    <property type="entry name" value="AMP-dep_synth/lig_dom"/>
</dbReference>
<comment type="similarity">
    <text evidence="1">Belongs to the ATP-dependent AMP-binding enzyme family.</text>
</comment>
<reference evidence="6" key="1">
    <citation type="submission" date="2016-02" db="EMBL/GenBank/DDBJ databases">
        <title>Comparative genomics of biotechnologically important yeasts.</title>
        <authorList>
            <consortium name="DOE Joint Genome Institute"/>
            <person name="Riley R."/>
            <person name="Haridas S."/>
            <person name="Wolfe K.H."/>
            <person name="Lopes M.R."/>
            <person name="Hittinger C.T."/>
            <person name="Goker M."/>
            <person name="Salamov A."/>
            <person name="Wisecaver J."/>
            <person name="Long T.M."/>
            <person name="Aerts A.L."/>
            <person name="Barry K."/>
            <person name="Choi C."/>
            <person name="Clum A."/>
            <person name="Coughlan A.Y."/>
            <person name="Deshpande S."/>
            <person name="Douglass A.P."/>
            <person name="Hanson S.J."/>
            <person name="Klenk H.-P."/>
            <person name="Labutti K."/>
            <person name="Lapidus A."/>
            <person name="Lindquist E."/>
            <person name="Lipzen A."/>
            <person name="Meier-Kolthoff J.P."/>
            <person name="Ohm R.A."/>
            <person name="Otillar R.P."/>
            <person name="Pangilinan J."/>
            <person name="Peng Y."/>
            <person name="Rokas A."/>
            <person name="Rosa C.A."/>
            <person name="Scheuner C."/>
            <person name="Sibirny A.A."/>
            <person name="Slot J.C."/>
            <person name="Stielow J.B."/>
            <person name="Sun H."/>
            <person name="Kurtzman C.P."/>
            <person name="Blackwell M."/>
            <person name="Jeffries T.W."/>
            <person name="Grigoriev I.V."/>
        </authorList>
    </citation>
    <scope>NUCLEOTIDE SEQUENCE [LARGE SCALE GENOMIC DNA]</scope>
    <source>
        <strain evidence="6">NRRL Y-17796</strain>
    </source>
</reference>
<dbReference type="SUPFAM" id="SSF56801">
    <property type="entry name" value="Acetyl-CoA synthetase-like"/>
    <property type="match status" value="1"/>
</dbReference>
<dbReference type="AlphaFoldDB" id="A0A1E4TEP1"/>
<proteinExistence type="inferred from homology"/>
<protein>
    <submittedName>
        <fullName evidence="5">Uncharacterized protein</fullName>
    </submittedName>
</protein>
<evidence type="ECO:0000313" key="5">
    <source>
        <dbReference type="EMBL" id="ODV90138.1"/>
    </source>
</evidence>
<feature type="domain" description="AMP-dependent synthetase/ligase" evidence="3">
    <location>
        <begin position="84"/>
        <end position="498"/>
    </location>
</feature>
<dbReference type="PROSITE" id="PS00455">
    <property type="entry name" value="AMP_BINDING"/>
    <property type="match status" value="1"/>
</dbReference>
<keyword evidence="6" id="KW-1185">Reference proteome</keyword>
<dbReference type="Gene3D" id="3.40.50.12780">
    <property type="entry name" value="N-terminal domain of ligase-like"/>
    <property type="match status" value="1"/>
</dbReference>
<organism evidence="5 6">
    <name type="scientific">Tortispora caseinolytica NRRL Y-17796</name>
    <dbReference type="NCBI Taxonomy" id="767744"/>
    <lineage>
        <taxon>Eukaryota</taxon>
        <taxon>Fungi</taxon>
        <taxon>Dikarya</taxon>
        <taxon>Ascomycota</taxon>
        <taxon>Saccharomycotina</taxon>
        <taxon>Trigonopsidomycetes</taxon>
        <taxon>Trigonopsidales</taxon>
        <taxon>Trigonopsidaceae</taxon>
        <taxon>Tortispora</taxon>
    </lineage>
</organism>
<dbReference type="PANTHER" id="PTHR43201:SF30">
    <property type="entry name" value="AMP-DEPENDENT SYNTHETASE_LIGASE DOMAIN-CONTAINING PROTEIN"/>
    <property type="match status" value="1"/>
</dbReference>
<feature type="domain" description="AMP-binding enzyme C-terminal" evidence="4">
    <location>
        <begin position="554"/>
        <end position="632"/>
    </location>
</feature>
<dbReference type="EMBL" id="KV453842">
    <property type="protein sequence ID" value="ODV90138.1"/>
    <property type="molecule type" value="Genomic_DNA"/>
</dbReference>
<dbReference type="Pfam" id="PF13193">
    <property type="entry name" value="AMP-binding_C"/>
    <property type="match status" value="1"/>
</dbReference>
<gene>
    <name evidence="5" type="ORF">CANCADRAFT_101676</name>
</gene>
<name>A0A1E4TEP1_9ASCO</name>
<evidence type="ECO:0000256" key="1">
    <source>
        <dbReference type="ARBA" id="ARBA00006432"/>
    </source>
</evidence>
<dbReference type="OrthoDB" id="10253115at2759"/>
<evidence type="ECO:0000313" key="6">
    <source>
        <dbReference type="Proteomes" id="UP000095023"/>
    </source>
</evidence>
<keyword evidence="2" id="KW-0436">Ligase</keyword>
<accession>A0A1E4TEP1</accession>
<dbReference type="Pfam" id="PF00501">
    <property type="entry name" value="AMP-binding"/>
    <property type="match status" value="1"/>
</dbReference>
<dbReference type="Gene3D" id="3.30.300.30">
    <property type="match status" value="1"/>
</dbReference>
<dbReference type="InterPro" id="IPR020845">
    <property type="entry name" value="AMP-binding_CS"/>
</dbReference>
<dbReference type="InterPro" id="IPR042099">
    <property type="entry name" value="ANL_N_sf"/>
</dbReference>
<dbReference type="InterPro" id="IPR045851">
    <property type="entry name" value="AMP-bd_C_sf"/>
</dbReference>
<dbReference type="FunFam" id="3.30.300.30:FF:000008">
    <property type="entry name" value="2,3-dihydroxybenzoate-AMP ligase"/>
    <property type="match status" value="1"/>
</dbReference>
<dbReference type="PANTHER" id="PTHR43201">
    <property type="entry name" value="ACYL-COA SYNTHETASE"/>
    <property type="match status" value="1"/>
</dbReference>
<dbReference type="Proteomes" id="UP000095023">
    <property type="component" value="Unassembled WGS sequence"/>
</dbReference>
<sequence length="652" mass="71362">MLLVSASRSALRSPAQCATLPQVLRASLTCTRSALLRTTTPSAATRRHRSSVPDSFYNPLPGKSYVIGSAEPPLIEKCYGDHFRDIAKENGDLPAIISQVEDRSFTYAEIDNIADNVAKNLIDQTGIMPGDRVAIMAGNCWEYGMLVVALARSGAVAVPINPSYTATQLRSALENCEANVLITQGYLSRGSRLAARESTGLLEDCFTGTNPVSSLKSVYLLGKLPESLSSNERLKPFSELLKEPSPSATLPDSLDPDDVVNMQFTSGTTSAPKIASLSHRAFLNNGFLIGTRMELRARDCLPSHKGIQGGGPQHQDRICLAPPMFHCFGLVLGLTAAFTHGACIVYPSESFDPVACINAVRKYDCTAMYGVPAMFIAYIEHLETDPLGLKNMEQLRTGIAAGSSVPSEIMNRIIDKIGINELVICYGMTETAPVSFMTTPHHSFKKRTETCGTIMPHTHGMIVRPGSTTGVKSVINDPLPVNTPGEVAISGYLLQKHYHNDPAKTDEVMVYDRNDRRWMLTGDEGIIDEEGFLRITGRIKDLIIRGGENIHPLEIENALLAHDKVSDASVVAVPDEKYGEAVGAFIIVHPKDKDSPPTIEDLQEFCKVHLSHFMIPKYFFFTDDFPRTVSGKIRKVDLRRIAVERLEKGDVN</sequence>
<dbReference type="GO" id="GO:0031956">
    <property type="term" value="F:medium-chain fatty acid-CoA ligase activity"/>
    <property type="evidence" value="ECO:0007669"/>
    <property type="project" value="TreeGrafter"/>
</dbReference>